<name>A0A2M7RFM4_9BACT</name>
<dbReference type="Proteomes" id="UP000230779">
    <property type="component" value="Unassembled WGS sequence"/>
</dbReference>
<proteinExistence type="predicted"/>
<dbReference type="InterPro" id="IPR001173">
    <property type="entry name" value="Glyco_trans_2-like"/>
</dbReference>
<evidence type="ECO:0000313" key="4">
    <source>
        <dbReference type="Proteomes" id="UP000230779"/>
    </source>
</evidence>
<keyword evidence="3" id="KW-0808">Transferase</keyword>
<dbReference type="PANTHER" id="PTHR43179:SF7">
    <property type="entry name" value="RHAMNOSYLTRANSFERASE WBBL"/>
    <property type="match status" value="1"/>
</dbReference>
<dbReference type="AlphaFoldDB" id="A0A2M7RFM4"/>
<dbReference type="CDD" id="cd04186">
    <property type="entry name" value="GT_2_like_c"/>
    <property type="match status" value="1"/>
</dbReference>
<dbReference type="Gene3D" id="3.90.550.10">
    <property type="entry name" value="Spore Coat Polysaccharide Biosynthesis Protein SpsA, Chain A"/>
    <property type="match status" value="1"/>
</dbReference>
<dbReference type="SUPFAM" id="SSF53448">
    <property type="entry name" value="Nucleotide-diphospho-sugar transferases"/>
    <property type="match status" value="1"/>
</dbReference>
<keyword evidence="1" id="KW-0472">Membrane</keyword>
<organism evidence="3 4">
    <name type="scientific">Candidatus Kerfeldbacteria bacterium CG_4_10_14_0_8_um_filter_42_10</name>
    <dbReference type="NCBI Taxonomy" id="2014248"/>
    <lineage>
        <taxon>Bacteria</taxon>
        <taxon>Candidatus Kerfeldiibacteriota</taxon>
    </lineage>
</organism>
<sequence>MGAMKANVDLSIIIVSWNSGEDLRSCLKSIDQNEKNSNFEVFVVDNASQDGTPLMVKKEFPNVKLISNKQNQGFAKANNQAIRYASGRFLLLLNPDTKVEGGTLVKALNYMDQNKKVGVLGCKTVNPDGSLQKSVRRFPDLFSQIIILTKLHHFFPNLDSLKRYFANDFDYQKIQNADQVMGAFFMIRKECLDDIGLLDEDFWIWFEEVDFCRRAHKKNWQVVYNPNFTIMHKQGQSFYKLKATKEQYIFNRSLFHYFWKHRPKWEYVILAVFYPISLALAFLVELLESIKSTEKIKCLN</sequence>
<gene>
    <name evidence="3" type="ORF">COY66_06590</name>
</gene>
<dbReference type="Pfam" id="PF00535">
    <property type="entry name" value="Glycos_transf_2"/>
    <property type="match status" value="1"/>
</dbReference>
<keyword evidence="1" id="KW-1133">Transmembrane helix</keyword>
<reference evidence="3 4" key="1">
    <citation type="submission" date="2017-09" db="EMBL/GenBank/DDBJ databases">
        <title>Depth-based differentiation of microbial function through sediment-hosted aquifers and enrichment of novel symbionts in the deep terrestrial subsurface.</title>
        <authorList>
            <person name="Probst A.J."/>
            <person name="Ladd B."/>
            <person name="Jarett J.K."/>
            <person name="Geller-Mcgrath D.E."/>
            <person name="Sieber C.M."/>
            <person name="Emerson J.B."/>
            <person name="Anantharaman K."/>
            <person name="Thomas B.C."/>
            <person name="Malmstrom R."/>
            <person name="Stieglmeier M."/>
            <person name="Klingl A."/>
            <person name="Woyke T."/>
            <person name="Ryan C.M."/>
            <person name="Banfield J.F."/>
        </authorList>
    </citation>
    <scope>NUCLEOTIDE SEQUENCE [LARGE SCALE GENOMIC DNA]</scope>
    <source>
        <strain evidence="3">CG_4_10_14_0_8_um_filter_42_10</strain>
    </source>
</reference>
<dbReference type="PANTHER" id="PTHR43179">
    <property type="entry name" value="RHAMNOSYLTRANSFERASE WBBL"/>
    <property type="match status" value="1"/>
</dbReference>
<feature type="domain" description="Glycosyltransferase 2-like" evidence="2">
    <location>
        <begin position="11"/>
        <end position="162"/>
    </location>
</feature>
<protein>
    <submittedName>
        <fullName evidence="3">Glycosyl transferase family 2</fullName>
    </submittedName>
</protein>
<feature type="transmembrane region" description="Helical" evidence="1">
    <location>
        <begin position="267"/>
        <end position="287"/>
    </location>
</feature>
<dbReference type="GO" id="GO:0016740">
    <property type="term" value="F:transferase activity"/>
    <property type="evidence" value="ECO:0007669"/>
    <property type="project" value="UniProtKB-KW"/>
</dbReference>
<evidence type="ECO:0000259" key="2">
    <source>
        <dbReference type="Pfam" id="PF00535"/>
    </source>
</evidence>
<accession>A0A2M7RFM4</accession>
<dbReference type="InterPro" id="IPR029044">
    <property type="entry name" value="Nucleotide-diphossugar_trans"/>
</dbReference>
<dbReference type="EMBL" id="PFMD01000079">
    <property type="protein sequence ID" value="PIY95504.1"/>
    <property type="molecule type" value="Genomic_DNA"/>
</dbReference>
<keyword evidence="1" id="KW-0812">Transmembrane</keyword>
<evidence type="ECO:0000256" key="1">
    <source>
        <dbReference type="SAM" id="Phobius"/>
    </source>
</evidence>
<evidence type="ECO:0000313" key="3">
    <source>
        <dbReference type="EMBL" id="PIY95504.1"/>
    </source>
</evidence>
<comment type="caution">
    <text evidence="3">The sequence shown here is derived from an EMBL/GenBank/DDBJ whole genome shotgun (WGS) entry which is preliminary data.</text>
</comment>